<evidence type="ECO:0008006" key="4">
    <source>
        <dbReference type="Google" id="ProtNLM"/>
    </source>
</evidence>
<gene>
    <name evidence="2" type="ORF">ACAOBT_LOCUS33208</name>
</gene>
<name>A0A9P0Q6R3_ACAOB</name>
<proteinExistence type="predicted"/>
<evidence type="ECO:0000313" key="2">
    <source>
        <dbReference type="EMBL" id="CAH2013092.1"/>
    </source>
</evidence>
<organism evidence="2 3">
    <name type="scientific">Acanthoscelides obtectus</name>
    <name type="common">Bean weevil</name>
    <name type="synonym">Bruchus obtectus</name>
    <dbReference type="NCBI Taxonomy" id="200917"/>
    <lineage>
        <taxon>Eukaryota</taxon>
        <taxon>Metazoa</taxon>
        <taxon>Ecdysozoa</taxon>
        <taxon>Arthropoda</taxon>
        <taxon>Hexapoda</taxon>
        <taxon>Insecta</taxon>
        <taxon>Pterygota</taxon>
        <taxon>Neoptera</taxon>
        <taxon>Endopterygota</taxon>
        <taxon>Coleoptera</taxon>
        <taxon>Polyphaga</taxon>
        <taxon>Cucujiformia</taxon>
        <taxon>Chrysomeloidea</taxon>
        <taxon>Chrysomelidae</taxon>
        <taxon>Bruchinae</taxon>
        <taxon>Bruchini</taxon>
        <taxon>Acanthoscelides</taxon>
    </lineage>
</organism>
<feature type="region of interest" description="Disordered" evidence="1">
    <location>
        <begin position="196"/>
        <end position="219"/>
    </location>
</feature>
<dbReference type="OrthoDB" id="6498426at2759"/>
<dbReference type="AlphaFoldDB" id="A0A9P0Q6R3"/>
<dbReference type="EMBL" id="CAKOFQ010008269">
    <property type="protein sequence ID" value="CAH2013092.1"/>
    <property type="molecule type" value="Genomic_DNA"/>
</dbReference>
<sequence length="219" mass="25464">MLVCSGGRVSHFGQLVQKVARSARFQEEELQRKYGLPLGRCLNPSSSKYDSTVKDLTNLLNSLPLDLKLDCVFDEWKLLQLEEEPQEGDVRVEECWNYYFEKTNHAGEIKYPSVQTLFKVALSINHESAEVGRGFSSNQVMCELRTNMKEKMLNSRLIICDALKIYDNKPELVPIRKNLIAMARVAYKKYNMSLEEERKRRKQKENDENALKSYCKKKD</sequence>
<evidence type="ECO:0000256" key="1">
    <source>
        <dbReference type="SAM" id="MobiDB-lite"/>
    </source>
</evidence>
<dbReference type="Proteomes" id="UP001152888">
    <property type="component" value="Unassembled WGS sequence"/>
</dbReference>
<protein>
    <recommendedName>
        <fullName evidence="4">HAT C-terminal dimerisation domain-containing protein</fullName>
    </recommendedName>
</protein>
<reference evidence="2" key="1">
    <citation type="submission" date="2022-03" db="EMBL/GenBank/DDBJ databases">
        <authorList>
            <person name="Sayadi A."/>
        </authorList>
    </citation>
    <scope>NUCLEOTIDE SEQUENCE</scope>
</reference>
<keyword evidence="3" id="KW-1185">Reference proteome</keyword>
<comment type="caution">
    <text evidence="2">The sequence shown here is derived from an EMBL/GenBank/DDBJ whole genome shotgun (WGS) entry which is preliminary data.</text>
</comment>
<accession>A0A9P0Q6R3</accession>
<evidence type="ECO:0000313" key="3">
    <source>
        <dbReference type="Proteomes" id="UP001152888"/>
    </source>
</evidence>